<protein>
    <submittedName>
        <fullName evidence="2">DNA methylase</fullName>
    </submittedName>
</protein>
<sequence>MQTIIATINGIPIYRRDVAYLPSNAKLTSRARLLRKAGNLAEVIFWKQVHRGKFHHIDFDRQRVIGNYIVDFYIKSLGLIIEIDGASHNDKADYDARREGHLTALGLYLYRIIDYRVKHDLASVMAELEQYIIAHFGQKQTTK</sequence>
<keyword evidence="2" id="KW-0489">Methyltransferase</keyword>
<gene>
    <name evidence="2" type="ORF">HYN48_07360</name>
</gene>
<dbReference type="InterPro" id="IPR011335">
    <property type="entry name" value="Restrct_endonuc-II-like"/>
</dbReference>
<keyword evidence="2" id="KW-0808">Transferase</keyword>
<dbReference type="RefSeq" id="WP_108370495.1">
    <property type="nucleotide sequence ID" value="NZ_CP028811.1"/>
</dbReference>
<dbReference type="AlphaFoldDB" id="A0A2S0RFP7"/>
<dbReference type="SUPFAM" id="SSF52980">
    <property type="entry name" value="Restriction endonuclease-like"/>
    <property type="match status" value="1"/>
</dbReference>
<proteinExistence type="predicted"/>
<evidence type="ECO:0000259" key="1">
    <source>
        <dbReference type="Pfam" id="PF04480"/>
    </source>
</evidence>
<organism evidence="2 3">
    <name type="scientific">Flavobacterium magnum</name>
    <dbReference type="NCBI Taxonomy" id="2162713"/>
    <lineage>
        <taxon>Bacteria</taxon>
        <taxon>Pseudomonadati</taxon>
        <taxon>Bacteroidota</taxon>
        <taxon>Flavobacteriia</taxon>
        <taxon>Flavobacteriales</taxon>
        <taxon>Flavobacteriaceae</taxon>
        <taxon>Flavobacterium</taxon>
    </lineage>
</organism>
<dbReference type="InterPro" id="IPR047216">
    <property type="entry name" value="Endonuclease_DUF559_bact"/>
</dbReference>
<dbReference type="Pfam" id="PF04480">
    <property type="entry name" value="DUF559"/>
    <property type="match status" value="1"/>
</dbReference>
<dbReference type="KEGG" id="fmg:HYN48_07360"/>
<dbReference type="OrthoDB" id="9798754at2"/>
<evidence type="ECO:0000313" key="2">
    <source>
        <dbReference type="EMBL" id="AWA29911.1"/>
    </source>
</evidence>
<dbReference type="Proteomes" id="UP000244193">
    <property type="component" value="Chromosome"/>
</dbReference>
<reference evidence="2 3" key="1">
    <citation type="submission" date="2018-04" db="EMBL/GenBank/DDBJ databases">
        <title>Genome sequencing of Flavobacterium sp. HYN0048.</title>
        <authorList>
            <person name="Yi H."/>
            <person name="Baek C."/>
        </authorList>
    </citation>
    <scope>NUCLEOTIDE SEQUENCE [LARGE SCALE GENOMIC DNA]</scope>
    <source>
        <strain evidence="2 3">HYN0048</strain>
    </source>
</reference>
<feature type="domain" description="DUF559" evidence="1">
    <location>
        <begin position="26"/>
        <end position="130"/>
    </location>
</feature>
<accession>A0A2S0RFP7</accession>
<keyword evidence="3" id="KW-1185">Reference proteome</keyword>
<dbReference type="Gene3D" id="3.40.960.10">
    <property type="entry name" value="VSR Endonuclease"/>
    <property type="match status" value="1"/>
</dbReference>
<dbReference type="PANTHER" id="PTHR38590:SF1">
    <property type="entry name" value="BLL0828 PROTEIN"/>
    <property type="match status" value="1"/>
</dbReference>
<dbReference type="CDD" id="cd01038">
    <property type="entry name" value="Endonuclease_DUF559"/>
    <property type="match status" value="1"/>
</dbReference>
<dbReference type="EMBL" id="CP028811">
    <property type="protein sequence ID" value="AWA29911.1"/>
    <property type="molecule type" value="Genomic_DNA"/>
</dbReference>
<dbReference type="InterPro" id="IPR007569">
    <property type="entry name" value="DUF559"/>
</dbReference>
<dbReference type="GO" id="GO:0008168">
    <property type="term" value="F:methyltransferase activity"/>
    <property type="evidence" value="ECO:0007669"/>
    <property type="project" value="UniProtKB-KW"/>
</dbReference>
<name>A0A2S0RFP7_9FLAO</name>
<dbReference type="GO" id="GO:0032259">
    <property type="term" value="P:methylation"/>
    <property type="evidence" value="ECO:0007669"/>
    <property type="project" value="UniProtKB-KW"/>
</dbReference>
<evidence type="ECO:0000313" key="3">
    <source>
        <dbReference type="Proteomes" id="UP000244193"/>
    </source>
</evidence>
<dbReference type="PANTHER" id="PTHR38590">
    <property type="entry name" value="BLL0828 PROTEIN"/>
    <property type="match status" value="1"/>
</dbReference>